<reference evidence="6" key="1">
    <citation type="submission" date="2017-09" db="EMBL/GenBank/DDBJ databases">
        <title>The Reconstruction of 2,631 Draft Metagenome-Assembled Genomes from the Global Oceans.</title>
        <authorList>
            <person name="Tully B.J."/>
            <person name="Graham E.D."/>
            <person name="Heidelberg J.F."/>
        </authorList>
    </citation>
    <scope>NUCLEOTIDE SEQUENCE [LARGE SCALE GENOMIC DNA]</scope>
</reference>
<evidence type="ECO:0000256" key="1">
    <source>
        <dbReference type="ARBA" id="ARBA00006815"/>
    </source>
</evidence>
<dbReference type="Pfam" id="PF17135">
    <property type="entry name" value="Ribosomal_L18"/>
    <property type="match status" value="1"/>
</dbReference>
<dbReference type="GO" id="GO:0003723">
    <property type="term" value="F:RNA binding"/>
    <property type="evidence" value="ECO:0007669"/>
    <property type="project" value="TreeGrafter"/>
</dbReference>
<feature type="domain" description="Large ribosomal subunit protein uL15/eL18" evidence="4">
    <location>
        <begin position="12"/>
        <end position="120"/>
    </location>
</feature>
<keyword evidence="3" id="KW-0687">Ribonucleoprotein</keyword>
<evidence type="ECO:0000256" key="2">
    <source>
        <dbReference type="ARBA" id="ARBA00022980"/>
    </source>
</evidence>
<accession>A0A2D6LP77</accession>
<protein>
    <submittedName>
        <fullName evidence="5">50S ribosomal protein L18e</fullName>
    </submittedName>
</protein>
<dbReference type="Proteomes" id="UP000226712">
    <property type="component" value="Unassembled WGS sequence"/>
</dbReference>
<dbReference type="GO" id="GO:0003735">
    <property type="term" value="F:structural constituent of ribosome"/>
    <property type="evidence" value="ECO:0007669"/>
    <property type="project" value="InterPro"/>
</dbReference>
<evidence type="ECO:0000256" key="3">
    <source>
        <dbReference type="ARBA" id="ARBA00023274"/>
    </source>
</evidence>
<proteinExistence type="inferred from homology"/>
<dbReference type="NCBIfam" id="NF003079">
    <property type="entry name" value="PRK04005.1"/>
    <property type="match status" value="1"/>
</dbReference>
<dbReference type="InterPro" id="IPR021131">
    <property type="entry name" value="Ribosomal_uL15/eL18"/>
</dbReference>
<dbReference type="PANTHER" id="PTHR10934:SF2">
    <property type="entry name" value="LARGE RIBOSOMAL SUBUNIT PROTEIN EL18"/>
    <property type="match status" value="1"/>
</dbReference>
<dbReference type="Gene3D" id="3.100.10.10">
    <property type="match status" value="1"/>
</dbReference>
<organism evidence="5 6">
    <name type="scientific">Candidatus Iainarchaeum sp</name>
    <dbReference type="NCBI Taxonomy" id="3101447"/>
    <lineage>
        <taxon>Archaea</taxon>
        <taxon>Candidatus Iainarchaeota</taxon>
        <taxon>Candidatus Iainarchaeia</taxon>
        <taxon>Candidatus Iainarchaeales</taxon>
        <taxon>Candidatus Iainarchaeaceae</taxon>
        <taxon>Candidatus Iainarchaeum</taxon>
    </lineage>
</organism>
<comment type="similarity">
    <text evidence="1">Belongs to the eukaryotic ribosomal protein eL18 family.</text>
</comment>
<keyword evidence="2 5" id="KW-0689">Ribosomal protein</keyword>
<dbReference type="SUPFAM" id="SSF52080">
    <property type="entry name" value="Ribosomal proteins L15p and L18e"/>
    <property type="match status" value="1"/>
</dbReference>
<dbReference type="AlphaFoldDB" id="A0A2D6LP77"/>
<dbReference type="InterPro" id="IPR036227">
    <property type="entry name" value="Ribosomal_uL15/eL18_sf"/>
</dbReference>
<gene>
    <name evidence="5" type="ORF">CL944_00875</name>
</gene>
<dbReference type="PANTHER" id="PTHR10934">
    <property type="entry name" value="60S RIBOSOMAL PROTEIN L18"/>
    <property type="match status" value="1"/>
</dbReference>
<dbReference type="GO" id="GO:0006412">
    <property type="term" value="P:translation"/>
    <property type="evidence" value="ECO:0007669"/>
    <property type="project" value="InterPro"/>
</dbReference>
<dbReference type="GO" id="GO:0022625">
    <property type="term" value="C:cytosolic large ribosomal subunit"/>
    <property type="evidence" value="ECO:0007669"/>
    <property type="project" value="TreeGrafter"/>
</dbReference>
<dbReference type="InterPro" id="IPR000039">
    <property type="entry name" value="Ribosomal_eL18"/>
</dbReference>
<evidence type="ECO:0000313" key="6">
    <source>
        <dbReference type="Proteomes" id="UP000226712"/>
    </source>
</evidence>
<name>A0A2D6LP77_9ARCH</name>
<evidence type="ECO:0000313" key="5">
    <source>
        <dbReference type="EMBL" id="MAG18009.1"/>
    </source>
</evidence>
<comment type="caution">
    <text evidence="5">The sequence shown here is derived from an EMBL/GenBank/DDBJ whole genome shotgun (WGS) entry which is preliminary data.</text>
</comment>
<evidence type="ECO:0000259" key="4">
    <source>
        <dbReference type="Pfam" id="PF17135"/>
    </source>
</evidence>
<sequence length="121" mass="13759">MRKTMAKKSTKELIVSLEKQGKKTKKNVWKSLAKRLAKPTRIRAKVNVDKLNKLAKKQKAKVFVVPGKVLSMGFIDTKIEVACFNYSEKAREKIEEQKGKVLSLSELIDAKPKESEMVIVQ</sequence>
<dbReference type="EMBL" id="NZBD01000004">
    <property type="protein sequence ID" value="MAG18009.1"/>
    <property type="molecule type" value="Genomic_DNA"/>
</dbReference>